<accession>F0WJ62</accession>
<sequence>MEMESSENYQIHLLIMSLVEATPPIPSSTKHVNVLTLIIDFVKNLFRQRQNTISHFSTPKEVQVCISITRTRIESFETEKSLSSGILDCIKALSSSIWHTPPLGDPSSTGNAFMHAYLQFSTTLESSVRAKRIASQWCYRNNSLTFVYHHENQHLHRIESRIKIKDFLKQLDLLIHSCT</sequence>
<organism evidence="1">
    <name type="scientific">Albugo laibachii Nc14</name>
    <dbReference type="NCBI Taxonomy" id="890382"/>
    <lineage>
        <taxon>Eukaryota</taxon>
        <taxon>Sar</taxon>
        <taxon>Stramenopiles</taxon>
        <taxon>Oomycota</taxon>
        <taxon>Peronosporomycetes</taxon>
        <taxon>Albuginales</taxon>
        <taxon>Albuginaceae</taxon>
        <taxon>Albugo</taxon>
    </lineage>
</organism>
<name>F0WJ62_9STRA</name>
<evidence type="ECO:0000313" key="1">
    <source>
        <dbReference type="EMBL" id="CCA21309.1"/>
    </source>
</evidence>
<reference evidence="1" key="2">
    <citation type="submission" date="2011-02" db="EMBL/GenBank/DDBJ databases">
        <authorList>
            <person name="MacLean D."/>
        </authorList>
    </citation>
    <scope>NUCLEOTIDE SEQUENCE</scope>
</reference>
<gene>
    <name evidence="1" type="primary">AlNc14C118G6594</name>
    <name evidence="1" type="ORF">ALNC14_074520</name>
</gene>
<dbReference type="AlphaFoldDB" id="F0WJ62"/>
<protein>
    <submittedName>
        <fullName evidence="1">AlNc14C118G6594 protein</fullName>
    </submittedName>
</protein>
<dbReference type="EMBL" id="FR824163">
    <property type="protein sequence ID" value="CCA21309.1"/>
    <property type="molecule type" value="Genomic_DNA"/>
</dbReference>
<proteinExistence type="predicted"/>
<dbReference type="HOGENOM" id="CLU_1506067_0_0_1"/>
<reference evidence="1" key="1">
    <citation type="journal article" date="2011" name="PLoS Biol.">
        <title>Gene gain and loss during evolution of obligate parasitism in the white rust pathogen of Arabidopsis thaliana.</title>
        <authorList>
            <person name="Kemen E."/>
            <person name="Gardiner A."/>
            <person name="Schultz-Larsen T."/>
            <person name="Kemen A.C."/>
            <person name="Balmuth A.L."/>
            <person name="Robert-Seilaniantz A."/>
            <person name="Bailey K."/>
            <person name="Holub E."/>
            <person name="Studholme D.J."/>
            <person name="Maclean D."/>
            <person name="Jones J.D."/>
        </authorList>
    </citation>
    <scope>NUCLEOTIDE SEQUENCE</scope>
</reference>